<sequence>MRCRDRRWRSQARAGAGCALLFLALPQLLDRAAGTLTLPRALLWAALSAVLLAVLVPPRIRLAAGRLTVRGAWRERTVRADALVSVRQQEGVSAHLVLYDADGHHVQLDPRALAASPFLRHELETSVHRSQRAGTLREGGRLIARLAREADAEALRGM</sequence>
<keyword evidence="1" id="KW-0812">Transmembrane</keyword>
<keyword evidence="1" id="KW-1133">Transmembrane helix</keyword>
<protein>
    <recommendedName>
        <fullName evidence="4">PH domain-containing protein</fullName>
    </recommendedName>
</protein>
<name>A0ABD5EW90_9ACTN</name>
<accession>A0ABD5EW90</accession>
<evidence type="ECO:0000256" key="1">
    <source>
        <dbReference type="SAM" id="Phobius"/>
    </source>
</evidence>
<dbReference type="EMBL" id="JAVRES010000021">
    <property type="protein sequence ID" value="MDT0438891.1"/>
    <property type="molecule type" value="Genomic_DNA"/>
</dbReference>
<reference evidence="3" key="1">
    <citation type="submission" date="2023-07" db="EMBL/GenBank/DDBJ databases">
        <title>30 novel species of actinomycetes from the DSMZ collection.</title>
        <authorList>
            <person name="Nouioui I."/>
        </authorList>
    </citation>
    <scope>NUCLEOTIDE SEQUENCE [LARGE SCALE GENOMIC DNA]</scope>
    <source>
        <strain evidence="3">DSM 41981</strain>
    </source>
</reference>
<dbReference type="Proteomes" id="UP001183535">
    <property type="component" value="Unassembled WGS sequence"/>
</dbReference>
<evidence type="ECO:0000313" key="3">
    <source>
        <dbReference type="Proteomes" id="UP001183535"/>
    </source>
</evidence>
<dbReference type="AlphaFoldDB" id="A0ABD5EW90"/>
<evidence type="ECO:0008006" key="4">
    <source>
        <dbReference type="Google" id="ProtNLM"/>
    </source>
</evidence>
<dbReference type="RefSeq" id="WP_093824717.1">
    <property type="nucleotide sequence ID" value="NZ_JAVRES010000021.1"/>
</dbReference>
<keyword evidence="3" id="KW-1185">Reference proteome</keyword>
<comment type="caution">
    <text evidence="2">The sequence shown here is derived from an EMBL/GenBank/DDBJ whole genome shotgun (WGS) entry which is preliminary data.</text>
</comment>
<organism evidence="2 3">
    <name type="scientific">Streptomyces doudnae</name>
    <dbReference type="NCBI Taxonomy" id="3075536"/>
    <lineage>
        <taxon>Bacteria</taxon>
        <taxon>Bacillati</taxon>
        <taxon>Actinomycetota</taxon>
        <taxon>Actinomycetes</taxon>
        <taxon>Kitasatosporales</taxon>
        <taxon>Streptomycetaceae</taxon>
        <taxon>Streptomyces</taxon>
    </lineage>
</organism>
<keyword evidence="1" id="KW-0472">Membrane</keyword>
<feature type="transmembrane region" description="Helical" evidence="1">
    <location>
        <begin position="41"/>
        <end position="60"/>
    </location>
</feature>
<evidence type="ECO:0000313" key="2">
    <source>
        <dbReference type="EMBL" id="MDT0438891.1"/>
    </source>
</evidence>
<gene>
    <name evidence="2" type="ORF">RM877_29900</name>
</gene>
<proteinExistence type="predicted"/>